<reference evidence="6" key="1">
    <citation type="journal article" date="2015" name="Proc. Natl. Acad. Sci. U.S.A.">
        <title>Networks of energetic and metabolic interactions define dynamics in microbial communities.</title>
        <authorList>
            <person name="Embree M."/>
            <person name="Liu J.K."/>
            <person name="Al-Bassam M.M."/>
            <person name="Zengler K."/>
        </authorList>
    </citation>
    <scope>NUCLEOTIDE SEQUENCE</scope>
</reference>
<protein>
    <submittedName>
        <fullName evidence="6">Ferredoxin</fullName>
    </submittedName>
</protein>
<evidence type="ECO:0000259" key="5">
    <source>
        <dbReference type="PROSITE" id="PS51379"/>
    </source>
</evidence>
<dbReference type="PANTHER" id="PTHR24960:SF79">
    <property type="entry name" value="PHOTOSYSTEM I IRON-SULFUR CENTER"/>
    <property type="match status" value="1"/>
</dbReference>
<evidence type="ECO:0000256" key="2">
    <source>
        <dbReference type="ARBA" id="ARBA00022723"/>
    </source>
</evidence>
<feature type="domain" description="4Fe-4S ferredoxin-type" evidence="5">
    <location>
        <begin position="29"/>
        <end position="58"/>
    </location>
</feature>
<dbReference type="GO" id="GO:0051539">
    <property type="term" value="F:4 iron, 4 sulfur cluster binding"/>
    <property type="evidence" value="ECO:0007669"/>
    <property type="project" value="UniProtKB-KW"/>
</dbReference>
<keyword evidence="4" id="KW-0411">Iron-sulfur</keyword>
<evidence type="ECO:0000313" key="6">
    <source>
        <dbReference type="EMBL" id="KUG22205.1"/>
    </source>
</evidence>
<dbReference type="PANTHER" id="PTHR24960">
    <property type="entry name" value="PHOTOSYSTEM I IRON-SULFUR CENTER-RELATED"/>
    <property type="match status" value="1"/>
</dbReference>
<sequence length="59" mass="6148">MAYVINDECIACGSCESECPKGAISEGEDKYSIDPKLCDDCGSCADQCPVEAIVPGEGK</sequence>
<gene>
    <name evidence="6" type="ORF">ASZ90_008008</name>
</gene>
<dbReference type="Gene3D" id="3.30.70.20">
    <property type="match status" value="1"/>
</dbReference>
<evidence type="ECO:0000256" key="1">
    <source>
        <dbReference type="ARBA" id="ARBA00022485"/>
    </source>
</evidence>
<dbReference type="PROSITE" id="PS51379">
    <property type="entry name" value="4FE4S_FER_2"/>
    <property type="match status" value="2"/>
</dbReference>
<name>A0A0W8FMR9_9ZZZZ</name>
<feature type="domain" description="4Fe-4S ferredoxin-type" evidence="5">
    <location>
        <begin position="1"/>
        <end position="28"/>
    </location>
</feature>
<keyword evidence="3" id="KW-0408">Iron</keyword>
<dbReference type="EMBL" id="LNQE01000978">
    <property type="protein sequence ID" value="KUG22205.1"/>
    <property type="molecule type" value="Genomic_DNA"/>
</dbReference>
<evidence type="ECO:0000256" key="3">
    <source>
        <dbReference type="ARBA" id="ARBA00023004"/>
    </source>
</evidence>
<dbReference type="InterPro" id="IPR017900">
    <property type="entry name" value="4Fe4S_Fe_S_CS"/>
</dbReference>
<comment type="caution">
    <text evidence="6">The sequence shown here is derived from an EMBL/GenBank/DDBJ whole genome shotgun (WGS) entry which is preliminary data.</text>
</comment>
<dbReference type="Pfam" id="PF13187">
    <property type="entry name" value="Fer4_9"/>
    <property type="match status" value="1"/>
</dbReference>
<proteinExistence type="predicted"/>
<dbReference type="AlphaFoldDB" id="A0A0W8FMR9"/>
<accession>A0A0W8FMR9</accession>
<keyword evidence="2" id="KW-0479">Metal-binding</keyword>
<dbReference type="GO" id="GO:0046872">
    <property type="term" value="F:metal ion binding"/>
    <property type="evidence" value="ECO:0007669"/>
    <property type="project" value="UniProtKB-KW"/>
</dbReference>
<dbReference type="InterPro" id="IPR017896">
    <property type="entry name" value="4Fe4S_Fe-S-bd"/>
</dbReference>
<keyword evidence="1" id="KW-0004">4Fe-4S</keyword>
<evidence type="ECO:0000256" key="4">
    <source>
        <dbReference type="ARBA" id="ARBA00023014"/>
    </source>
</evidence>
<dbReference type="SUPFAM" id="SSF54862">
    <property type="entry name" value="4Fe-4S ferredoxins"/>
    <property type="match status" value="1"/>
</dbReference>
<organism evidence="6">
    <name type="scientific">hydrocarbon metagenome</name>
    <dbReference type="NCBI Taxonomy" id="938273"/>
    <lineage>
        <taxon>unclassified sequences</taxon>
        <taxon>metagenomes</taxon>
        <taxon>ecological metagenomes</taxon>
    </lineage>
</organism>
<dbReference type="InterPro" id="IPR050157">
    <property type="entry name" value="PSI_iron-sulfur_center"/>
</dbReference>
<dbReference type="PROSITE" id="PS00198">
    <property type="entry name" value="4FE4S_FER_1"/>
    <property type="match status" value="1"/>
</dbReference>